<organism evidence="5 6">
    <name type="scientific">Exidia glandulosa HHB12029</name>
    <dbReference type="NCBI Taxonomy" id="1314781"/>
    <lineage>
        <taxon>Eukaryota</taxon>
        <taxon>Fungi</taxon>
        <taxon>Dikarya</taxon>
        <taxon>Basidiomycota</taxon>
        <taxon>Agaricomycotina</taxon>
        <taxon>Agaricomycetes</taxon>
        <taxon>Auriculariales</taxon>
        <taxon>Exidiaceae</taxon>
        <taxon>Exidia</taxon>
    </lineage>
</organism>
<evidence type="ECO:0000313" key="5">
    <source>
        <dbReference type="EMBL" id="KZV99134.1"/>
    </source>
</evidence>
<comment type="subcellular location">
    <subcellularLocation>
        <location evidence="1">Nucleus</location>
    </subcellularLocation>
</comment>
<dbReference type="Proteomes" id="UP000077266">
    <property type="component" value="Unassembled WGS sequence"/>
</dbReference>
<dbReference type="AlphaFoldDB" id="A0A165ME27"/>
<name>A0A165ME27_EXIGL</name>
<keyword evidence="6" id="KW-1185">Reference proteome</keyword>
<feature type="compositionally biased region" description="Basic and acidic residues" evidence="4">
    <location>
        <begin position="1"/>
        <end position="23"/>
    </location>
</feature>
<evidence type="ECO:0000256" key="2">
    <source>
        <dbReference type="ARBA" id="ARBA00022694"/>
    </source>
</evidence>
<evidence type="ECO:0000256" key="3">
    <source>
        <dbReference type="ARBA" id="ARBA00023242"/>
    </source>
</evidence>
<feature type="region of interest" description="Disordered" evidence="4">
    <location>
        <begin position="173"/>
        <end position="210"/>
    </location>
</feature>
<dbReference type="Gene3D" id="3.30.110.20">
    <property type="entry name" value="Alba-like domain"/>
    <property type="match status" value="1"/>
</dbReference>
<dbReference type="GO" id="GO:0005655">
    <property type="term" value="C:nucleolar ribonuclease P complex"/>
    <property type="evidence" value="ECO:0007669"/>
    <property type="project" value="InterPro"/>
</dbReference>
<dbReference type="InterPro" id="IPR036882">
    <property type="entry name" value="Alba-like_dom_sf"/>
</dbReference>
<dbReference type="OrthoDB" id="416729at2759"/>
<feature type="non-terminal residue" evidence="5">
    <location>
        <position position="1"/>
    </location>
</feature>
<dbReference type="GO" id="GO:0003676">
    <property type="term" value="F:nucleic acid binding"/>
    <property type="evidence" value="ECO:0007669"/>
    <property type="project" value="InterPro"/>
</dbReference>
<dbReference type="EMBL" id="KV425912">
    <property type="protein sequence ID" value="KZV99134.1"/>
    <property type="molecule type" value="Genomic_DNA"/>
</dbReference>
<evidence type="ECO:0000313" key="6">
    <source>
        <dbReference type="Proteomes" id="UP000077266"/>
    </source>
</evidence>
<evidence type="ECO:0000256" key="4">
    <source>
        <dbReference type="SAM" id="MobiDB-lite"/>
    </source>
</evidence>
<proteinExistence type="predicted"/>
<gene>
    <name evidence="5" type="ORF">EXIGLDRAFT_640887</name>
</gene>
<reference evidence="5 6" key="1">
    <citation type="journal article" date="2016" name="Mol. Biol. Evol.">
        <title>Comparative Genomics of Early-Diverging Mushroom-Forming Fungi Provides Insights into the Origins of Lignocellulose Decay Capabilities.</title>
        <authorList>
            <person name="Nagy L.G."/>
            <person name="Riley R."/>
            <person name="Tritt A."/>
            <person name="Adam C."/>
            <person name="Daum C."/>
            <person name="Floudas D."/>
            <person name="Sun H."/>
            <person name="Yadav J.S."/>
            <person name="Pangilinan J."/>
            <person name="Larsson K.H."/>
            <person name="Matsuura K."/>
            <person name="Barry K."/>
            <person name="Labutti K."/>
            <person name="Kuo R."/>
            <person name="Ohm R.A."/>
            <person name="Bhattacharya S.S."/>
            <person name="Shirouzu T."/>
            <person name="Yoshinaga Y."/>
            <person name="Martin F.M."/>
            <person name="Grigoriev I.V."/>
            <person name="Hibbett D.S."/>
        </authorList>
    </citation>
    <scope>NUCLEOTIDE SEQUENCE [LARGE SCALE GENOMIC DNA]</scope>
    <source>
        <strain evidence="5 6">HHB12029</strain>
    </source>
</reference>
<dbReference type="Pfam" id="PF12328">
    <property type="entry name" value="Rpp20"/>
    <property type="match status" value="1"/>
</dbReference>
<sequence length="210" mass="23271">MPKRARDDDGDDGARSVRPKVDKPVPGPVKPTNASQKAKSWVPQERETHKLVKLTPARPFTSVPPGSSATSSRRAQTLNYFLISRRSTLGSYLRRCKAVVLESKHKTIHLSAMGAAIPLLLQITASLPHVLPYDRSKIAIEVKTGTVCVKDERVPNDEEEDVELRTRDKSTLNVVVRIDGGDPETPAEASKKRRKSKKTRKESSPDAMEE</sequence>
<dbReference type="InParanoid" id="A0A165ME27"/>
<keyword evidence="2" id="KW-0819">tRNA processing</keyword>
<feature type="compositionally biased region" description="Basic residues" evidence="4">
    <location>
        <begin position="191"/>
        <end position="200"/>
    </location>
</feature>
<feature type="region of interest" description="Disordered" evidence="4">
    <location>
        <begin position="1"/>
        <end position="47"/>
    </location>
</feature>
<dbReference type="STRING" id="1314781.A0A165ME27"/>
<dbReference type="GO" id="GO:0001682">
    <property type="term" value="P:tRNA 5'-leader removal"/>
    <property type="evidence" value="ECO:0007669"/>
    <property type="project" value="InterPro"/>
</dbReference>
<accession>A0A165ME27</accession>
<dbReference type="InterPro" id="IPR014612">
    <property type="entry name" value="Pop7/Rpp20"/>
</dbReference>
<dbReference type="GO" id="GO:0000172">
    <property type="term" value="C:ribonuclease MRP complex"/>
    <property type="evidence" value="ECO:0007669"/>
    <property type="project" value="InterPro"/>
</dbReference>
<keyword evidence="3" id="KW-0539">Nucleus</keyword>
<evidence type="ECO:0000256" key="1">
    <source>
        <dbReference type="ARBA" id="ARBA00004123"/>
    </source>
</evidence>
<protein>
    <submittedName>
        <fullName evidence="5">Uncharacterized protein</fullName>
    </submittedName>
</protein>